<evidence type="ECO:0000256" key="1">
    <source>
        <dbReference type="ARBA" id="ARBA00010928"/>
    </source>
</evidence>
<dbReference type="Pfam" id="PF01408">
    <property type="entry name" value="GFO_IDH_MocA"/>
    <property type="match status" value="1"/>
</dbReference>
<proteinExistence type="inferred from homology"/>
<dbReference type="SUPFAM" id="SSF55347">
    <property type="entry name" value="Glyceraldehyde-3-phosphate dehydrogenase-like, C-terminal domain"/>
    <property type="match status" value="1"/>
</dbReference>
<feature type="domain" description="Gfo/Idh/MocA-like oxidoreductase C-terminal" evidence="3">
    <location>
        <begin position="140"/>
        <end position="410"/>
    </location>
</feature>
<dbReference type="Gene3D" id="3.30.360.10">
    <property type="entry name" value="Dihydrodipicolinate Reductase, domain 2"/>
    <property type="match status" value="1"/>
</dbReference>
<name>A0ABV2M1L2_9FIRM</name>
<dbReference type="EMBL" id="JBEPMJ010000009">
    <property type="protein sequence ID" value="MET3750314.1"/>
    <property type="molecule type" value="Genomic_DNA"/>
</dbReference>
<dbReference type="InterPro" id="IPR004104">
    <property type="entry name" value="Gfo/Idh/MocA-like_OxRdtase_C"/>
</dbReference>
<keyword evidence="5" id="KW-1185">Reference proteome</keyword>
<comment type="caution">
    <text evidence="4">The sequence shown here is derived from an EMBL/GenBank/DDBJ whole genome shotgun (WGS) entry which is preliminary data.</text>
</comment>
<dbReference type="SUPFAM" id="SSF51735">
    <property type="entry name" value="NAD(P)-binding Rossmann-fold domains"/>
    <property type="match status" value="1"/>
</dbReference>
<dbReference type="RefSeq" id="WP_257464485.1">
    <property type="nucleotide sequence ID" value="NZ_BAABXP010000001.1"/>
</dbReference>
<dbReference type="Gene3D" id="3.40.50.720">
    <property type="entry name" value="NAD(P)-binding Rossmann-like Domain"/>
    <property type="match status" value="1"/>
</dbReference>
<dbReference type="InterPro" id="IPR051450">
    <property type="entry name" value="Gfo/Idh/MocA_Oxidoreductases"/>
</dbReference>
<organism evidence="4 5">
    <name type="scientific">Blautia caecimuris</name>
    <dbReference type="NCBI Taxonomy" id="1796615"/>
    <lineage>
        <taxon>Bacteria</taxon>
        <taxon>Bacillati</taxon>
        <taxon>Bacillota</taxon>
        <taxon>Clostridia</taxon>
        <taxon>Lachnospirales</taxon>
        <taxon>Lachnospiraceae</taxon>
        <taxon>Blautia</taxon>
    </lineage>
</organism>
<dbReference type="InterPro" id="IPR000683">
    <property type="entry name" value="Gfo/Idh/MocA-like_OxRdtase_N"/>
</dbReference>
<reference evidence="4 5" key="1">
    <citation type="submission" date="2024-06" db="EMBL/GenBank/DDBJ databases">
        <title>Genomic Encyclopedia of Type Strains, Phase IV (KMG-IV): sequencing the most valuable type-strain genomes for metagenomic binning, comparative biology and taxonomic classification.</title>
        <authorList>
            <person name="Goeker M."/>
        </authorList>
    </citation>
    <scope>NUCLEOTIDE SEQUENCE [LARGE SCALE GENOMIC DNA]</scope>
    <source>
        <strain evidence="4 5">DSM 29492</strain>
    </source>
</reference>
<sequence length="422" mass="47828">MKVITAVLIGAGLRGGWVYAAYAQSHPEDLKIVAVAEPDEERRNLIAEVHGIPEERCYQDYRELLEEEKMADCALVCTQDTMHFEPVTKALEKGYHVLCEKPMSPDASEIVTMGNMAEKYGRILMICHVLRYSSFFSRIKNLIEEDRLGRLISIQHIEEVGYWHHAHSFVRGNWRRSDETSPMILQKCCHDMDILLWLAGSSCTKVSSFGDLTYFKEENAPEGAPAYCLDGCPHRDQCAFYAPKFYFEHPKAEADGFIHAVSADTDRKAVLEALKTGPYGRCVFHCDNNVVDHQVVNLEFENHVTVNMTMSAFTENCARRIHIMGTKGELRGNMELGEIELSDFSTGEKEIIRLYTPPTGHSGSDTNMMKDFVRYLREDSVQVRSGASVSVESHLIALAAERSRVTGETVDLREFRKEAEER</sequence>
<evidence type="ECO:0000259" key="3">
    <source>
        <dbReference type="Pfam" id="PF02894"/>
    </source>
</evidence>
<dbReference type="PANTHER" id="PTHR43377">
    <property type="entry name" value="BILIVERDIN REDUCTASE A"/>
    <property type="match status" value="1"/>
</dbReference>
<protein>
    <submittedName>
        <fullName evidence="4">Dehydrogenase</fullName>
    </submittedName>
</protein>
<dbReference type="PANTHER" id="PTHR43377:SF2">
    <property type="entry name" value="BINDING ROSSMANN FOLD OXIDOREDUCTASE, PUTATIVE (AFU_ORTHOLOGUE AFUA_4G00560)-RELATED"/>
    <property type="match status" value="1"/>
</dbReference>
<evidence type="ECO:0000259" key="2">
    <source>
        <dbReference type="Pfam" id="PF01408"/>
    </source>
</evidence>
<accession>A0ABV2M1L2</accession>
<evidence type="ECO:0000313" key="5">
    <source>
        <dbReference type="Proteomes" id="UP001549106"/>
    </source>
</evidence>
<gene>
    <name evidence="4" type="ORF">ABID24_001560</name>
</gene>
<comment type="similarity">
    <text evidence="1">Belongs to the Gfo/Idh/MocA family.</text>
</comment>
<dbReference type="Proteomes" id="UP001549106">
    <property type="component" value="Unassembled WGS sequence"/>
</dbReference>
<dbReference type="Pfam" id="PF02894">
    <property type="entry name" value="GFO_IDH_MocA_C"/>
    <property type="match status" value="1"/>
</dbReference>
<feature type="domain" description="Gfo/Idh/MocA-like oxidoreductase N-terminal" evidence="2">
    <location>
        <begin position="6"/>
        <end position="126"/>
    </location>
</feature>
<evidence type="ECO:0000313" key="4">
    <source>
        <dbReference type="EMBL" id="MET3750314.1"/>
    </source>
</evidence>
<dbReference type="InterPro" id="IPR036291">
    <property type="entry name" value="NAD(P)-bd_dom_sf"/>
</dbReference>